<keyword evidence="4" id="KW-1185">Reference proteome</keyword>
<dbReference type="InterPro" id="IPR009060">
    <property type="entry name" value="UBA-like_sf"/>
</dbReference>
<organism evidence="3 4">
    <name type="scientific">Bremia lactucae</name>
    <name type="common">Lettuce downy mildew</name>
    <dbReference type="NCBI Taxonomy" id="4779"/>
    <lineage>
        <taxon>Eukaryota</taxon>
        <taxon>Sar</taxon>
        <taxon>Stramenopiles</taxon>
        <taxon>Oomycota</taxon>
        <taxon>Peronosporomycetes</taxon>
        <taxon>Peronosporales</taxon>
        <taxon>Peronosporaceae</taxon>
        <taxon>Bremia</taxon>
    </lineage>
</organism>
<evidence type="ECO:0000256" key="1">
    <source>
        <dbReference type="SAM" id="MobiDB-lite"/>
    </source>
</evidence>
<feature type="compositionally biased region" description="Acidic residues" evidence="1">
    <location>
        <begin position="452"/>
        <end position="465"/>
    </location>
</feature>
<dbReference type="SUPFAM" id="SSF50156">
    <property type="entry name" value="PDZ domain-like"/>
    <property type="match status" value="1"/>
</dbReference>
<feature type="compositionally biased region" description="Basic residues" evidence="1">
    <location>
        <begin position="424"/>
        <end position="441"/>
    </location>
</feature>
<sequence length="727" mass="78168">MSAPKRQIQVLLTLHDGERSFGMSLAQKSVALGNPYTVVSSVFANSPADRAGVRKGYVVRSINDKSVSGLTVAQVAQYFRNVGQARITMEMGELPRMKAAAALLEDATRSKRFKQQDIGPGTGVTPSGRAIAAPGSALAVPSIAPSKQLKMRTKLAAKTVALQSNSTLSKPICDERDVAKGGRSTNGAVFGRKSASLDLTNGPKVDDIHLKEAKKTRFIENQLIINGTSSGPALSNKEVLQSSCQAKDVSNHLDKTQLAPDFVAAEAAQPQSLSSLNASAVVLESSVIQATSVPLAKATEIPAQSLSAVVKKPVTAIASIRTDSKGLPALTTAALSVNTVSLAAPTTNKPLTESVSTKADTTITAVLKAKEAEVSCTNAPVSPVAMPSLPLVDLKSTKLAPVSSLATSQLNVTKGQAHSALPSNKKRKCRHKTSRSKKVAKKSASVEKNAMLDDDTDDDELELDGESSTSDTDKTLLTKSPRKVRRRAYGDRPRHSLTVDRLLGMGFTKEDAEASVNKFGDDPDACMVWIIAKIEERQFNEDLNRASIQSEQSKRDEAKRVETSEKESLARAEKFMALFPTSYMVSPESHALHLKTCLQSTIDQVKSQDVVPLRTILSKLLTLEGKSIRWYQNACMSYMLALAGRLDHVLKDHDVIACCAIRRSVSSVISPCVFVQKVMDEITALSKALFAMPLNQGGVPIEFLECDTTTKFDLEDDGFEVMESTIE</sequence>
<dbReference type="OrthoDB" id="68234at2759"/>
<feature type="region of interest" description="Disordered" evidence="1">
    <location>
        <begin position="411"/>
        <end position="491"/>
    </location>
</feature>
<reference evidence="3 4" key="1">
    <citation type="journal article" date="2021" name="Genome Biol.">
        <title>AFLAP: assembly-free linkage analysis pipeline using k-mers from genome sequencing data.</title>
        <authorList>
            <person name="Fletcher K."/>
            <person name="Zhang L."/>
            <person name="Gil J."/>
            <person name="Han R."/>
            <person name="Cavanaugh K."/>
            <person name="Michelmore R."/>
        </authorList>
    </citation>
    <scope>NUCLEOTIDE SEQUENCE [LARGE SCALE GENOMIC DNA]</scope>
    <source>
        <strain evidence="3 4">SF5</strain>
    </source>
</reference>
<gene>
    <name evidence="3" type="ORF">CCR75_003719</name>
</gene>
<accession>A0A976NZ86</accession>
<name>A0A976NZ86_BRELC</name>
<evidence type="ECO:0000313" key="4">
    <source>
        <dbReference type="Proteomes" id="UP000294530"/>
    </source>
</evidence>
<dbReference type="SMART" id="SM00228">
    <property type="entry name" value="PDZ"/>
    <property type="match status" value="1"/>
</dbReference>
<dbReference type="Gene3D" id="1.10.8.10">
    <property type="entry name" value="DNA helicase RuvA subunit, C-terminal domain"/>
    <property type="match status" value="1"/>
</dbReference>
<dbReference type="KEGG" id="blac:94347483"/>
<dbReference type="RefSeq" id="XP_067823006.1">
    <property type="nucleotide sequence ID" value="XM_067961812.1"/>
</dbReference>
<proteinExistence type="predicted"/>
<dbReference type="SUPFAM" id="SSF46934">
    <property type="entry name" value="UBA-like"/>
    <property type="match status" value="1"/>
</dbReference>
<evidence type="ECO:0000259" key="2">
    <source>
        <dbReference type="PROSITE" id="PS50106"/>
    </source>
</evidence>
<protein>
    <recommendedName>
        <fullName evidence="2">PDZ domain-containing protein</fullName>
    </recommendedName>
</protein>
<dbReference type="InterPro" id="IPR001478">
    <property type="entry name" value="PDZ"/>
</dbReference>
<dbReference type="Proteomes" id="UP000294530">
    <property type="component" value="Unassembled WGS sequence"/>
</dbReference>
<dbReference type="InterPro" id="IPR036034">
    <property type="entry name" value="PDZ_sf"/>
</dbReference>
<dbReference type="Gene3D" id="2.30.42.10">
    <property type="match status" value="1"/>
</dbReference>
<dbReference type="GeneID" id="94347483"/>
<evidence type="ECO:0000313" key="3">
    <source>
        <dbReference type="EMBL" id="TDH73508.1"/>
    </source>
</evidence>
<dbReference type="InterPro" id="IPR041489">
    <property type="entry name" value="PDZ_6"/>
</dbReference>
<feature type="domain" description="PDZ" evidence="2">
    <location>
        <begin position="11"/>
        <end position="84"/>
    </location>
</feature>
<dbReference type="PROSITE" id="PS50106">
    <property type="entry name" value="PDZ"/>
    <property type="match status" value="1"/>
</dbReference>
<dbReference type="EMBL" id="SHOA02000001">
    <property type="protein sequence ID" value="TDH73508.1"/>
    <property type="molecule type" value="Genomic_DNA"/>
</dbReference>
<dbReference type="Pfam" id="PF17820">
    <property type="entry name" value="PDZ_6"/>
    <property type="match status" value="1"/>
</dbReference>
<dbReference type="AlphaFoldDB" id="A0A976NZ86"/>
<comment type="caution">
    <text evidence="3">The sequence shown here is derived from an EMBL/GenBank/DDBJ whole genome shotgun (WGS) entry which is preliminary data.</text>
</comment>